<evidence type="ECO:0000313" key="5">
    <source>
        <dbReference type="EMBL" id="XBX82261.1"/>
    </source>
</evidence>
<dbReference type="GO" id="GO:0006508">
    <property type="term" value="P:proteolysis"/>
    <property type="evidence" value="ECO:0007669"/>
    <property type="project" value="UniProtKB-KW"/>
</dbReference>
<dbReference type="InterPro" id="IPR011650">
    <property type="entry name" value="Peptidase_M20_dimer"/>
</dbReference>
<dbReference type="AlphaFoldDB" id="A0AAU7W714"/>
<dbReference type="GO" id="GO:0046872">
    <property type="term" value="F:metal ion binding"/>
    <property type="evidence" value="ECO:0007669"/>
    <property type="project" value="UniProtKB-KW"/>
</dbReference>
<dbReference type="GO" id="GO:0008233">
    <property type="term" value="F:peptidase activity"/>
    <property type="evidence" value="ECO:0007669"/>
    <property type="project" value="UniProtKB-KW"/>
</dbReference>
<accession>A0AAU7W714</accession>
<keyword evidence="2" id="KW-0479">Metal-binding</keyword>
<evidence type="ECO:0000256" key="1">
    <source>
        <dbReference type="ARBA" id="ARBA00022670"/>
    </source>
</evidence>
<protein>
    <submittedName>
        <fullName evidence="5">M20/M25/M40 family metallo-hydrolase</fullName>
    </submittedName>
</protein>
<evidence type="ECO:0000259" key="4">
    <source>
        <dbReference type="Pfam" id="PF07687"/>
    </source>
</evidence>
<dbReference type="InterPro" id="IPR051458">
    <property type="entry name" value="Cyt/Met_Dipeptidase"/>
</dbReference>
<sequence>MTSPEAVRRPRGANAWLAAHERDLADDLLRWVAIPSVAGDPERTDALAWSAAELEALCRTAGFPVVETWEQGESCTVFAEWTTDASAPTVLVYSHHDVRATQGERWTETEPFTPVERDGVVFGRGASDAKGQVLAHLWGLRAHLVAGGRTAPAVNLKLLIEGEEELGSPNLADLLEEHRDRLDCDLIVFSDTTLLDADHPAICMSVRGMVGATITVHGPEADVHSGAVSGAAPNPVLELAGLLAGLQDDAQRITLPGHYDDVVTPTPEERRWYERLPFDEADWVERSRTTRVVGESGYHVPERLWARPSLEVITVRAGDVEGMTRAVIPATATAELSIRLVDGQHPQRVAEQLERWLAERMPRDRWELEITHKTAGAPYRTPSDHPAVGALAEAMATGFGVGVDEVGRMGNAGGGPADLLTRTLGAPIVFFGTGLVEDRWHAPDERVRLDVLRHGAATLADWWPRLADALR</sequence>
<dbReference type="Gene3D" id="3.30.70.360">
    <property type="match status" value="1"/>
</dbReference>
<dbReference type="SUPFAM" id="SSF55031">
    <property type="entry name" value="Bacterial exopeptidase dimerisation domain"/>
    <property type="match status" value="1"/>
</dbReference>
<keyword evidence="3" id="KW-0378">Hydrolase</keyword>
<proteinExistence type="predicted"/>
<dbReference type="InterPro" id="IPR002933">
    <property type="entry name" value="Peptidase_M20"/>
</dbReference>
<evidence type="ECO:0000256" key="3">
    <source>
        <dbReference type="ARBA" id="ARBA00022801"/>
    </source>
</evidence>
<dbReference type="Pfam" id="PF07687">
    <property type="entry name" value="M20_dimer"/>
    <property type="match status" value="1"/>
</dbReference>
<keyword evidence="1" id="KW-0645">Protease</keyword>
<dbReference type="RefSeq" id="WP_350348282.1">
    <property type="nucleotide sequence ID" value="NZ_CP158374.1"/>
</dbReference>
<dbReference type="PANTHER" id="PTHR43270">
    <property type="entry name" value="BETA-ALA-HIS DIPEPTIDASE"/>
    <property type="match status" value="1"/>
</dbReference>
<dbReference type="EMBL" id="CP158374">
    <property type="protein sequence ID" value="XBX82261.1"/>
    <property type="molecule type" value="Genomic_DNA"/>
</dbReference>
<dbReference type="InterPro" id="IPR036264">
    <property type="entry name" value="Bact_exopeptidase_dim_dom"/>
</dbReference>
<dbReference type="Gene3D" id="3.40.630.10">
    <property type="entry name" value="Zn peptidases"/>
    <property type="match status" value="1"/>
</dbReference>
<dbReference type="PANTHER" id="PTHR43270:SF12">
    <property type="entry name" value="SUCCINYL-DIAMINOPIMELATE DESUCCINYLASE"/>
    <property type="match status" value="1"/>
</dbReference>
<organism evidence="5">
    <name type="scientific">Agromyces sp. G08B096</name>
    <dbReference type="NCBI Taxonomy" id="3156399"/>
    <lineage>
        <taxon>Bacteria</taxon>
        <taxon>Bacillati</taxon>
        <taxon>Actinomycetota</taxon>
        <taxon>Actinomycetes</taxon>
        <taxon>Micrococcales</taxon>
        <taxon>Microbacteriaceae</taxon>
        <taxon>Agromyces</taxon>
    </lineage>
</organism>
<dbReference type="Pfam" id="PF01546">
    <property type="entry name" value="Peptidase_M20"/>
    <property type="match status" value="1"/>
</dbReference>
<name>A0AAU7W714_9MICO</name>
<dbReference type="SUPFAM" id="SSF53187">
    <property type="entry name" value="Zn-dependent exopeptidases"/>
    <property type="match status" value="1"/>
</dbReference>
<evidence type="ECO:0000256" key="2">
    <source>
        <dbReference type="ARBA" id="ARBA00022723"/>
    </source>
</evidence>
<reference evidence="5" key="1">
    <citation type="submission" date="2024-05" db="EMBL/GenBank/DDBJ databases">
        <authorList>
            <person name="Yu L."/>
        </authorList>
    </citation>
    <scope>NUCLEOTIDE SEQUENCE</scope>
    <source>
        <strain evidence="5">G08B096</strain>
    </source>
</reference>
<feature type="domain" description="Peptidase M20 dimerisation" evidence="4">
    <location>
        <begin position="206"/>
        <end position="364"/>
    </location>
</feature>
<gene>
    <name evidence="5" type="ORF">ABIQ69_16870</name>
</gene>